<dbReference type="RefSeq" id="WP_102112417.1">
    <property type="nucleotide sequence ID" value="NZ_BMGN01000002.1"/>
</dbReference>
<keyword evidence="1" id="KW-0807">Transducer</keyword>
<name>A0A2K9NC82_9PROT</name>
<sequence>MSPIDRIRSAALTLFVVFLWVCVPLTLVSLIRGEVSWLMPLVLSALIAGVGTGAYVTRMARPAVDYLIAVLAIGQVSVVVAASAGPWQIDAHFLYFAVLAMLTAFCNWRVILVAAGVTAVHHLTLSFLLPSLVFPDGQGSLLRVILHAIVVVVETGVLLWLSWNLESSFLYSESARTKAEEAVVETERLREQQLQAAETQRSERVALRKGLADRFVVDVESMTRRLDAAVRGLREEADLLGRSVASTGEMTGEARAEADEATGHAAAVAAAVEEMAASIAEVSRTASGAAAQARGTAHEVGRVREKVSELSETAARIGSVVQLIADIAGQTNLLALNATIEAARAGEAGKGFAVVASEVKSLATQTGRATEDISRQVAEIQAATRAAVDAIASVADAVTALDSGAGEISDAVQQQEATVMEISRSIQTVSTRTASLGTTVSRMADMAGGIADAVAKTNSTAEDAERLSADMHDRLEGFIRDLRNAA</sequence>
<protein>
    <submittedName>
        <fullName evidence="2">Uncharacterized protein</fullName>
    </submittedName>
</protein>
<organism evidence="2 3">
    <name type="scientific">Niveispirillum cyanobacteriorum</name>
    <dbReference type="NCBI Taxonomy" id="1612173"/>
    <lineage>
        <taxon>Bacteria</taxon>
        <taxon>Pseudomonadati</taxon>
        <taxon>Pseudomonadota</taxon>
        <taxon>Alphaproteobacteria</taxon>
        <taxon>Rhodospirillales</taxon>
        <taxon>Azospirillaceae</taxon>
        <taxon>Niveispirillum</taxon>
    </lineage>
</organism>
<gene>
    <name evidence="2" type="ORF">C0V82_11170</name>
</gene>
<keyword evidence="3" id="KW-1185">Reference proteome</keyword>
<dbReference type="Gene3D" id="1.10.287.950">
    <property type="entry name" value="Methyl-accepting chemotaxis protein"/>
    <property type="match status" value="1"/>
</dbReference>
<evidence type="ECO:0000313" key="2">
    <source>
        <dbReference type="EMBL" id="AUN30741.1"/>
    </source>
</evidence>
<dbReference type="SUPFAM" id="SSF58104">
    <property type="entry name" value="Methyl-accepting chemotaxis protein (MCP) signaling domain"/>
    <property type="match status" value="1"/>
</dbReference>
<dbReference type="PANTHER" id="PTHR32089">
    <property type="entry name" value="METHYL-ACCEPTING CHEMOTAXIS PROTEIN MCPB"/>
    <property type="match status" value="1"/>
</dbReference>
<evidence type="ECO:0000313" key="3">
    <source>
        <dbReference type="Proteomes" id="UP000234752"/>
    </source>
</evidence>
<dbReference type="InterPro" id="IPR004089">
    <property type="entry name" value="MCPsignal_dom"/>
</dbReference>
<dbReference type="PANTHER" id="PTHR32089:SF112">
    <property type="entry name" value="LYSOZYME-LIKE PROTEIN-RELATED"/>
    <property type="match status" value="1"/>
</dbReference>
<dbReference type="AlphaFoldDB" id="A0A2K9NC82"/>
<dbReference type="GO" id="GO:0007165">
    <property type="term" value="P:signal transduction"/>
    <property type="evidence" value="ECO:0007669"/>
    <property type="project" value="UniProtKB-KW"/>
</dbReference>
<dbReference type="GO" id="GO:0016020">
    <property type="term" value="C:membrane"/>
    <property type="evidence" value="ECO:0007669"/>
    <property type="project" value="InterPro"/>
</dbReference>
<dbReference type="SMART" id="SM00283">
    <property type="entry name" value="MA"/>
    <property type="match status" value="1"/>
</dbReference>
<dbReference type="KEGG" id="ncb:C0V82_11170"/>
<dbReference type="Pfam" id="PF00015">
    <property type="entry name" value="MCPsignal"/>
    <property type="match status" value="1"/>
</dbReference>
<proteinExistence type="predicted"/>
<dbReference type="EMBL" id="CP025611">
    <property type="protein sequence ID" value="AUN30741.1"/>
    <property type="molecule type" value="Genomic_DNA"/>
</dbReference>
<dbReference type="Proteomes" id="UP000234752">
    <property type="component" value="Chromosome eg_1"/>
</dbReference>
<evidence type="ECO:0000256" key="1">
    <source>
        <dbReference type="ARBA" id="ARBA00023224"/>
    </source>
</evidence>
<accession>A0A2K9NC82</accession>
<reference evidence="2 3" key="1">
    <citation type="submission" date="2017-12" db="EMBL/GenBank/DDBJ databases">
        <title>Genomes of bacteria within cyanobacterial aggregates.</title>
        <authorList>
            <person name="Cai H."/>
        </authorList>
    </citation>
    <scope>NUCLEOTIDE SEQUENCE [LARGE SCALE GENOMIC DNA]</scope>
    <source>
        <strain evidence="2 3">TH16</strain>
    </source>
</reference>
<dbReference type="PROSITE" id="PS50111">
    <property type="entry name" value="CHEMOTAXIS_TRANSDUC_2"/>
    <property type="match status" value="1"/>
</dbReference>